<dbReference type="Proteomes" id="UP000327157">
    <property type="component" value="Chromosome 6"/>
</dbReference>
<reference evidence="3 4" key="1">
    <citation type="submission" date="2019-09" db="EMBL/GenBank/DDBJ databases">
        <authorList>
            <person name="Ou C."/>
        </authorList>
    </citation>
    <scope>NUCLEOTIDE SEQUENCE [LARGE SCALE GENOMIC DNA]</scope>
    <source>
        <strain evidence="3">S2</strain>
        <tissue evidence="3">Leaf</tissue>
    </source>
</reference>
<feature type="transmembrane region" description="Helical" evidence="2">
    <location>
        <begin position="123"/>
        <end position="146"/>
    </location>
</feature>
<evidence type="ECO:0000256" key="2">
    <source>
        <dbReference type="SAM" id="Phobius"/>
    </source>
</evidence>
<dbReference type="EMBL" id="SMOL01000120">
    <property type="protein sequence ID" value="KAB2632482.1"/>
    <property type="molecule type" value="Genomic_DNA"/>
</dbReference>
<dbReference type="PANTHER" id="PTHR35307:SF3">
    <property type="entry name" value="DUF4220 DOMAIN-CONTAINING PROTEIN"/>
    <property type="match status" value="1"/>
</dbReference>
<keyword evidence="2" id="KW-1133">Transmembrane helix</keyword>
<evidence type="ECO:0000313" key="3">
    <source>
        <dbReference type="EMBL" id="KAB2632482.1"/>
    </source>
</evidence>
<feature type="transmembrane region" description="Helical" evidence="2">
    <location>
        <begin position="50"/>
        <end position="71"/>
    </location>
</feature>
<accession>A0A5N5I256</accession>
<feature type="region of interest" description="Disordered" evidence="1">
    <location>
        <begin position="729"/>
        <end position="766"/>
    </location>
</feature>
<name>A0A5N5I256_9ROSA</name>
<dbReference type="OrthoDB" id="1915303at2759"/>
<gene>
    <name evidence="3" type="ORF">D8674_028729</name>
</gene>
<evidence type="ECO:0000256" key="1">
    <source>
        <dbReference type="SAM" id="MobiDB-lite"/>
    </source>
</evidence>
<sequence>MGGCDVDGNLNQDKFSAPMPWIGIYVAAASLACLIAMAADVIHGFRHWKLWFPCKFFSINATSLTLIGVAIKLSVDLNTPMPGRQDQLAKLSSSVLICTVMGNTMPSLGVMKNKEIMMNAIAFGILVITLIVNICIQLATGAIFVFCMEHAFIMFIMLVLLIMMNFSALTVPVCKRYLEHKFNKKYQLALKEGRDETGRPLVTKLKECLMKHWMMAHTSSPQFVVGRSATCTASAAFCLLSAMILAEAMLRSYLMPWSFTFCSGKSDYKWSTTLVLTVQTTAVAVGTIGPASRWFTAINFRCAKRGNKSYREELKVEKYWTQGLLELKECPLSMRIRNRHCRKLVHGTRNKLLDLCISMQTGNVIVSKAIQLISIFIVSKILLCCVFCKQRKSKVKTIFNDSGTESQPNPKLDLSRYVLHLEGEDALVHHMMRSNCDATDHWFRRGKKLEPKYIMKLLKKSTLSQGFKGVANFDSEQVPSLDMEEPPNCWALPVVTLTSIALALSNISSSSIEELISGVHEGLMYINFIENYLDGKEGVTNVRKAAITVWQGVDLYHKWLDVDLRKMSPEGKSSKEILEGLAETAKFIFEESRKKHMTTNACLRDNPSKWPVRELAANSMYRISQTILMNYECSINQTGERLFEELNVMISDIMAACLTNLRLVIKRKCLSIGIEEREEGVRHAVYILGKTENILNILDHRIPPSMDPHQISCIDEWRSLHKDSPLYFPSPCPSEGGKASSHFPSPSPSEGDKASSLSSDFYLVID</sequence>
<protein>
    <submittedName>
        <fullName evidence="3">Uncharacterized protein</fullName>
    </submittedName>
</protein>
<feature type="transmembrane region" description="Helical" evidence="2">
    <location>
        <begin position="20"/>
        <end position="38"/>
    </location>
</feature>
<reference evidence="4" key="2">
    <citation type="submission" date="2019-10" db="EMBL/GenBank/DDBJ databases">
        <title>A de novo genome assembly of a pear dwarfing rootstock.</title>
        <authorList>
            <person name="Wang F."/>
            <person name="Wang J."/>
            <person name="Li S."/>
            <person name="Zhang Y."/>
            <person name="Fang M."/>
            <person name="Ma L."/>
            <person name="Zhao Y."/>
            <person name="Jiang S."/>
        </authorList>
    </citation>
    <scope>NUCLEOTIDE SEQUENCE [LARGE SCALE GENOMIC DNA]</scope>
</reference>
<feature type="transmembrane region" description="Helical" evidence="2">
    <location>
        <begin position="224"/>
        <end position="246"/>
    </location>
</feature>
<keyword evidence="2" id="KW-0812">Transmembrane</keyword>
<keyword evidence="4" id="KW-1185">Reference proteome</keyword>
<proteinExistence type="predicted"/>
<dbReference type="AlphaFoldDB" id="A0A5N5I256"/>
<organism evidence="3 4">
    <name type="scientific">Pyrus ussuriensis x Pyrus communis</name>
    <dbReference type="NCBI Taxonomy" id="2448454"/>
    <lineage>
        <taxon>Eukaryota</taxon>
        <taxon>Viridiplantae</taxon>
        <taxon>Streptophyta</taxon>
        <taxon>Embryophyta</taxon>
        <taxon>Tracheophyta</taxon>
        <taxon>Spermatophyta</taxon>
        <taxon>Magnoliopsida</taxon>
        <taxon>eudicotyledons</taxon>
        <taxon>Gunneridae</taxon>
        <taxon>Pentapetalae</taxon>
        <taxon>rosids</taxon>
        <taxon>fabids</taxon>
        <taxon>Rosales</taxon>
        <taxon>Rosaceae</taxon>
        <taxon>Amygdaloideae</taxon>
        <taxon>Maleae</taxon>
        <taxon>Pyrus</taxon>
    </lineage>
</organism>
<keyword evidence="2" id="KW-0472">Membrane</keyword>
<dbReference type="PANTHER" id="PTHR35307">
    <property type="entry name" value="PROTEIN, PUTATIVE-RELATED"/>
    <property type="match status" value="1"/>
</dbReference>
<evidence type="ECO:0000313" key="4">
    <source>
        <dbReference type="Proteomes" id="UP000327157"/>
    </source>
</evidence>
<feature type="transmembrane region" description="Helical" evidence="2">
    <location>
        <begin position="91"/>
        <end position="111"/>
    </location>
</feature>
<reference evidence="3 4" key="3">
    <citation type="submission" date="2019-11" db="EMBL/GenBank/DDBJ databases">
        <title>A de novo genome assembly of a pear dwarfing rootstock.</title>
        <authorList>
            <person name="Wang F."/>
            <person name="Wang J."/>
            <person name="Li S."/>
            <person name="Zhang Y."/>
            <person name="Fang M."/>
            <person name="Ma L."/>
            <person name="Zhao Y."/>
            <person name="Jiang S."/>
        </authorList>
    </citation>
    <scope>NUCLEOTIDE SEQUENCE [LARGE SCALE GENOMIC DNA]</scope>
    <source>
        <strain evidence="3">S2</strain>
        <tissue evidence="3">Leaf</tissue>
    </source>
</reference>
<feature type="transmembrane region" description="Helical" evidence="2">
    <location>
        <begin position="152"/>
        <end position="174"/>
    </location>
</feature>
<comment type="caution">
    <text evidence="3">The sequence shown here is derived from an EMBL/GenBank/DDBJ whole genome shotgun (WGS) entry which is preliminary data.</text>
</comment>